<sequence length="120" mass="12885">MEQERRQRADDKRHKVARLRLGAVDGRGGVGRSLKATVLNANITVVTYDAIHFESDLQHYGTQGNVLRDPAEPGHVVSPPLMSVEWRATRWRCSKAVATPLVVGGVGWGGGAGGEGAELT</sequence>
<dbReference type="OrthoDB" id="1728974at2759"/>
<dbReference type="Proteomes" id="UP000479710">
    <property type="component" value="Unassembled WGS sequence"/>
</dbReference>
<dbReference type="AlphaFoldDB" id="A0A6G1EKK0"/>
<evidence type="ECO:0000313" key="2">
    <source>
        <dbReference type="Proteomes" id="UP000479710"/>
    </source>
</evidence>
<dbReference type="Gene3D" id="3.30.420.40">
    <property type="match status" value="1"/>
</dbReference>
<dbReference type="EMBL" id="SPHZ02000003">
    <property type="protein sequence ID" value="KAF0925269.1"/>
    <property type="molecule type" value="Genomic_DNA"/>
</dbReference>
<name>A0A6G1EKK0_9ORYZ</name>
<organism evidence="1 2">
    <name type="scientific">Oryza meyeriana var. granulata</name>
    <dbReference type="NCBI Taxonomy" id="110450"/>
    <lineage>
        <taxon>Eukaryota</taxon>
        <taxon>Viridiplantae</taxon>
        <taxon>Streptophyta</taxon>
        <taxon>Embryophyta</taxon>
        <taxon>Tracheophyta</taxon>
        <taxon>Spermatophyta</taxon>
        <taxon>Magnoliopsida</taxon>
        <taxon>Liliopsida</taxon>
        <taxon>Poales</taxon>
        <taxon>Poaceae</taxon>
        <taxon>BOP clade</taxon>
        <taxon>Oryzoideae</taxon>
        <taxon>Oryzeae</taxon>
        <taxon>Oryzinae</taxon>
        <taxon>Oryza</taxon>
        <taxon>Oryza meyeriana</taxon>
    </lineage>
</organism>
<accession>A0A6G1EKK0</accession>
<gene>
    <name evidence="1" type="ORF">E2562_015977</name>
</gene>
<proteinExistence type="predicted"/>
<comment type="caution">
    <text evidence="1">The sequence shown here is derived from an EMBL/GenBank/DDBJ whole genome shotgun (WGS) entry which is preliminary data.</text>
</comment>
<reference evidence="1 2" key="1">
    <citation type="submission" date="2019-11" db="EMBL/GenBank/DDBJ databases">
        <title>Whole genome sequence of Oryza granulata.</title>
        <authorList>
            <person name="Li W."/>
        </authorList>
    </citation>
    <scope>NUCLEOTIDE SEQUENCE [LARGE SCALE GENOMIC DNA]</scope>
    <source>
        <strain evidence="2">cv. Menghai</strain>
        <tissue evidence="1">Leaf</tissue>
    </source>
</reference>
<keyword evidence="2" id="KW-1185">Reference proteome</keyword>
<evidence type="ECO:0000313" key="1">
    <source>
        <dbReference type="EMBL" id="KAF0925269.1"/>
    </source>
</evidence>
<protein>
    <submittedName>
        <fullName evidence="1">Uncharacterized protein</fullName>
    </submittedName>
</protein>